<name>A0A494UUB2_9ACTN</name>
<evidence type="ECO:0000256" key="1">
    <source>
        <dbReference type="ARBA" id="ARBA00001974"/>
    </source>
</evidence>
<dbReference type="GO" id="GO:0016651">
    <property type="term" value="F:oxidoreductase activity, acting on NAD(P)H"/>
    <property type="evidence" value="ECO:0007669"/>
    <property type="project" value="TreeGrafter"/>
</dbReference>
<dbReference type="GeneID" id="93881533"/>
<keyword evidence="3" id="KW-0274">FAD</keyword>
<dbReference type="InterPro" id="IPR016156">
    <property type="entry name" value="FAD/NAD-linked_Rdtase_dimer_sf"/>
</dbReference>
<dbReference type="PANTHER" id="PTHR43557">
    <property type="entry name" value="APOPTOSIS-INDUCING FACTOR 1"/>
    <property type="match status" value="1"/>
</dbReference>
<reference evidence="6 7" key="1">
    <citation type="submission" date="2017-09" db="EMBL/GenBank/DDBJ databases">
        <authorList>
            <person name="Zhang H."/>
            <person name="Hu S."/>
            <person name="Xu J."/>
            <person name="He Z."/>
        </authorList>
    </citation>
    <scope>NUCLEOTIDE SEQUENCE [LARGE SCALE GENOMIC DNA]</scope>
    <source>
        <strain evidence="6 7">TXX3120</strain>
    </source>
</reference>
<dbReference type="AlphaFoldDB" id="A0A494UUB2"/>
<dbReference type="InterPro" id="IPR036188">
    <property type="entry name" value="FAD/NAD-bd_sf"/>
</dbReference>
<feature type="domain" description="FAD/NAD(P)-binding" evidence="5">
    <location>
        <begin position="8"/>
        <end position="292"/>
    </location>
</feature>
<evidence type="ECO:0000313" key="6">
    <source>
        <dbReference type="EMBL" id="AYL34289.1"/>
    </source>
</evidence>
<accession>A0A494UUB2</accession>
<evidence type="ECO:0000256" key="3">
    <source>
        <dbReference type="ARBA" id="ARBA00022827"/>
    </source>
</evidence>
<dbReference type="InterPro" id="IPR023753">
    <property type="entry name" value="FAD/NAD-binding_dom"/>
</dbReference>
<protein>
    <submittedName>
        <fullName evidence="6">Pyridine nucleotide-disulfide oxidoreductase</fullName>
    </submittedName>
</protein>
<dbReference type="EMBL" id="CP023407">
    <property type="protein sequence ID" value="AYL34289.1"/>
    <property type="molecule type" value="Genomic_DNA"/>
</dbReference>
<evidence type="ECO:0000259" key="5">
    <source>
        <dbReference type="Pfam" id="PF07992"/>
    </source>
</evidence>
<dbReference type="PRINTS" id="PR00469">
    <property type="entry name" value="PNDRDTASEII"/>
</dbReference>
<dbReference type="Proteomes" id="UP000282170">
    <property type="component" value="Chromosome"/>
</dbReference>
<dbReference type="Gene3D" id="3.50.50.60">
    <property type="entry name" value="FAD/NAD(P)-binding domain"/>
    <property type="match status" value="2"/>
</dbReference>
<dbReference type="PRINTS" id="PR00368">
    <property type="entry name" value="FADPNR"/>
</dbReference>
<dbReference type="GO" id="GO:0005737">
    <property type="term" value="C:cytoplasm"/>
    <property type="evidence" value="ECO:0007669"/>
    <property type="project" value="TreeGrafter"/>
</dbReference>
<dbReference type="InterPro" id="IPR050446">
    <property type="entry name" value="FAD-oxidoreductase/Apoptosis"/>
</dbReference>
<evidence type="ECO:0000256" key="4">
    <source>
        <dbReference type="ARBA" id="ARBA00023002"/>
    </source>
</evidence>
<gene>
    <name evidence="6" type="ORF">CNQ36_01940</name>
</gene>
<dbReference type="KEGG" id="sfug:CNQ36_01940"/>
<proteinExistence type="predicted"/>
<dbReference type="Gene3D" id="3.30.390.30">
    <property type="match status" value="1"/>
</dbReference>
<comment type="cofactor">
    <cofactor evidence="1">
        <name>FAD</name>
        <dbReference type="ChEBI" id="CHEBI:57692"/>
    </cofactor>
</comment>
<sequence>MTTRAPARVVVVGNGIAGLTAADTLREAGFDGELTVVGDEPHPAYSRPALSKALLLDGDDLTSHELPPAGHGATELLGVRATGLDVDRRRVTLDDGTQLPYDRLVLATGSRARRLSGLPGELTLRGLDDALSLRGRLAAAPSVVVVGGGPLGMEIASGCRAAGCEVTLVSQGVPLVLQLGPYLAGVFTGAAREHGLTVLETAAARIEGHGANARVVLDEGTVLEADVVLTAAGDIPNTEWLAGSGLTAKGAVPVDSRGLVRPDVAAVGDLAAFPTAHGVRRVPLWSSAIEQAKVAARALLRGDEAPPLDFQPYFWTEQFGLSLKAVGHLPAEGEPEYVDGAPGGGPALMRWPHQDGTADAVALNYRIAIPRLRRMTRAAA</sequence>
<keyword evidence="7" id="KW-1185">Reference proteome</keyword>
<evidence type="ECO:0000313" key="7">
    <source>
        <dbReference type="Proteomes" id="UP000282170"/>
    </source>
</evidence>
<evidence type="ECO:0000256" key="2">
    <source>
        <dbReference type="ARBA" id="ARBA00022630"/>
    </source>
</evidence>
<dbReference type="SUPFAM" id="SSF51905">
    <property type="entry name" value="FAD/NAD(P)-binding domain"/>
    <property type="match status" value="2"/>
</dbReference>
<dbReference type="RefSeq" id="WP_121544668.1">
    <property type="nucleotide sequence ID" value="NZ_CP023407.1"/>
</dbReference>
<keyword evidence="2" id="KW-0285">Flavoprotein</keyword>
<dbReference type="SUPFAM" id="SSF55424">
    <property type="entry name" value="FAD/NAD-linked reductases, dimerisation (C-terminal) domain"/>
    <property type="match status" value="1"/>
</dbReference>
<organism evidence="6 7">
    <name type="scientific">Streptomyces fungicidicus</name>
    <dbReference type="NCBI Taxonomy" id="68203"/>
    <lineage>
        <taxon>Bacteria</taxon>
        <taxon>Bacillati</taxon>
        <taxon>Actinomycetota</taxon>
        <taxon>Actinomycetes</taxon>
        <taxon>Kitasatosporales</taxon>
        <taxon>Streptomycetaceae</taxon>
        <taxon>Streptomyces</taxon>
    </lineage>
</organism>
<keyword evidence="4" id="KW-0560">Oxidoreductase</keyword>
<dbReference type="PANTHER" id="PTHR43557:SF2">
    <property type="entry name" value="RIESKE DOMAIN-CONTAINING PROTEIN-RELATED"/>
    <property type="match status" value="1"/>
</dbReference>
<dbReference type="Pfam" id="PF07992">
    <property type="entry name" value="Pyr_redox_2"/>
    <property type="match status" value="1"/>
</dbReference>